<gene>
    <name evidence="2" type="ORF">PVBG_06332</name>
</gene>
<dbReference type="Proteomes" id="UP000053327">
    <property type="component" value="Unassembled WGS sequence"/>
</dbReference>
<evidence type="ECO:0000313" key="2">
    <source>
        <dbReference type="EMBL" id="KMZ88928.1"/>
    </source>
</evidence>
<reference evidence="2 3" key="1">
    <citation type="submission" date="2011-08" db="EMBL/GenBank/DDBJ databases">
        <title>The Genome Sequence of Plasmodium vivax Brazil I.</title>
        <authorList>
            <consortium name="The Broad Institute Genome Sequencing Platform"/>
            <consortium name="The Broad Institute Genome Sequencing Center for Infectious Disease"/>
            <person name="Neafsey D."/>
            <person name="Carlton J."/>
            <person name="Barnwell J."/>
            <person name="Collins W."/>
            <person name="Escalante A."/>
            <person name="Mullikin J."/>
            <person name="Saul A."/>
            <person name="Guigo R."/>
            <person name="Camara F."/>
            <person name="Young S.K."/>
            <person name="Zeng Q."/>
            <person name="Gargeya S."/>
            <person name="Fitzgerald M."/>
            <person name="Haas B."/>
            <person name="Abouelleil A."/>
            <person name="Alvarado L."/>
            <person name="Arachchi H.M."/>
            <person name="Berlin A."/>
            <person name="Brown A."/>
            <person name="Chapman S.B."/>
            <person name="Chen Z."/>
            <person name="Dunbar C."/>
            <person name="Freedman E."/>
            <person name="Gearin G."/>
            <person name="Gellesch M."/>
            <person name="Goldberg J."/>
            <person name="Griggs A."/>
            <person name="Gujja S."/>
            <person name="Heiman D."/>
            <person name="Howarth C."/>
            <person name="Larson L."/>
            <person name="Lui A."/>
            <person name="MacDonald P.J.P."/>
            <person name="Montmayeur A."/>
            <person name="Murphy C."/>
            <person name="Neiman D."/>
            <person name="Pearson M."/>
            <person name="Priest M."/>
            <person name="Roberts A."/>
            <person name="Saif S."/>
            <person name="Shea T."/>
            <person name="Shenoy N."/>
            <person name="Sisk P."/>
            <person name="Stolte C."/>
            <person name="Sykes S."/>
            <person name="Wortman J."/>
            <person name="Nusbaum C."/>
            <person name="Birren B."/>
        </authorList>
    </citation>
    <scope>NUCLEOTIDE SEQUENCE [LARGE SCALE GENOMIC DNA]</scope>
    <source>
        <strain evidence="2 3">Brazil I</strain>
    </source>
</reference>
<organism evidence="2 3">
    <name type="scientific">Plasmodium vivax (strain Brazil I)</name>
    <dbReference type="NCBI Taxonomy" id="1033975"/>
    <lineage>
        <taxon>Eukaryota</taxon>
        <taxon>Sar</taxon>
        <taxon>Alveolata</taxon>
        <taxon>Apicomplexa</taxon>
        <taxon>Aconoidasida</taxon>
        <taxon>Haemosporida</taxon>
        <taxon>Plasmodiidae</taxon>
        <taxon>Plasmodium</taxon>
        <taxon>Plasmodium (Plasmodium)</taxon>
    </lineage>
</organism>
<sequence length="133" mass="15724">MKNYISIIVPLIVLRFPMHLVHFYLSGMNLFKMNQMNLIIKNVNLLLLSSLKITGKKERNCMNTVLITKQSVDMLIISINARNIILTFRKKLNYIKNSKRFVLLRQRIAQIFMTDVRFMIQINFCMSLLVIMK</sequence>
<protein>
    <submittedName>
        <fullName evidence="2">Uncharacterized protein</fullName>
    </submittedName>
</protein>
<proteinExistence type="predicted"/>
<accession>A0A0J9VP06</accession>
<name>A0A0J9VP06_PLAV1</name>
<keyword evidence="1" id="KW-0472">Membrane</keyword>
<keyword evidence="1" id="KW-1133">Transmembrane helix</keyword>
<dbReference type="EMBL" id="KQ234735">
    <property type="protein sequence ID" value="KMZ88928.1"/>
    <property type="molecule type" value="Genomic_DNA"/>
</dbReference>
<dbReference type="AlphaFoldDB" id="A0A0J9VP06"/>
<feature type="transmembrane region" description="Helical" evidence="1">
    <location>
        <begin position="6"/>
        <end position="25"/>
    </location>
</feature>
<evidence type="ECO:0000256" key="1">
    <source>
        <dbReference type="SAM" id="Phobius"/>
    </source>
</evidence>
<keyword evidence="1" id="KW-0812">Transmembrane</keyword>
<evidence type="ECO:0000313" key="3">
    <source>
        <dbReference type="Proteomes" id="UP000053327"/>
    </source>
</evidence>